<keyword evidence="4" id="KW-1185">Reference proteome</keyword>
<evidence type="ECO:0000313" key="3">
    <source>
        <dbReference type="EMBL" id="RMI24597.1"/>
    </source>
</evidence>
<dbReference type="EMBL" id="RAQU01000119">
    <property type="protein sequence ID" value="RKK02882.1"/>
    <property type="molecule type" value="Genomic_DNA"/>
</dbReference>
<dbReference type="InParanoid" id="A0A3A9J8X5"/>
<dbReference type="AlphaFoldDB" id="A0A3A9J8X5"/>
<evidence type="ECO:0000313" key="4">
    <source>
        <dbReference type="Proteomes" id="UP000274097"/>
    </source>
</evidence>
<protein>
    <submittedName>
        <fullName evidence="2">DUF3578 domain-containing protein</fullName>
    </submittedName>
</protein>
<accession>A0A3A9J8X5</accession>
<comment type="caution">
    <text evidence="2">The sequence shown here is derived from an EMBL/GenBank/DDBJ whole genome shotgun (WGS) entry which is preliminary data.</text>
</comment>
<dbReference type="RefSeq" id="WP_120639539.1">
    <property type="nucleotide sequence ID" value="NZ_RAQU01000119.1"/>
</dbReference>
<evidence type="ECO:0000313" key="5">
    <source>
        <dbReference type="Proteomes" id="UP000278036"/>
    </source>
</evidence>
<dbReference type="InterPro" id="IPR021961">
    <property type="entry name" value="McrB_DNA-bd"/>
</dbReference>
<evidence type="ECO:0000313" key="2">
    <source>
        <dbReference type="EMBL" id="RKK02882.1"/>
    </source>
</evidence>
<proteinExistence type="predicted"/>
<gene>
    <name evidence="2" type="ORF">D6Z83_17410</name>
    <name evidence="3" type="ORF">EBE87_13025</name>
</gene>
<dbReference type="Proteomes" id="UP000274097">
    <property type="component" value="Unassembled WGS sequence"/>
</dbReference>
<dbReference type="EMBL" id="RFLX01000008">
    <property type="protein sequence ID" value="RMI24597.1"/>
    <property type="molecule type" value="Genomic_DNA"/>
</dbReference>
<organism evidence="2 5">
    <name type="scientific">Teichococcus wenyumeiae</name>
    <dbReference type="NCBI Taxonomy" id="2478470"/>
    <lineage>
        <taxon>Bacteria</taxon>
        <taxon>Pseudomonadati</taxon>
        <taxon>Pseudomonadota</taxon>
        <taxon>Alphaproteobacteria</taxon>
        <taxon>Acetobacterales</taxon>
        <taxon>Roseomonadaceae</taxon>
        <taxon>Roseomonas</taxon>
    </lineage>
</organism>
<evidence type="ECO:0000259" key="1">
    <source>
        <dbReference type="Pfam" id="PF12102"/>
    </source>
</evidence>
<dbReference type="Pfam" id="PF12102">
    <property type="entry name" value="MrcB_N"/>
    <property type="match status" value="1"/>
</dbReference>
<dbReference type="Proteomes" id="UP000278036">
    <property type="component" value="Unassembled WGS sequence"/>
</dbReference>
<reference evidence="2 5" key="1">
    <citation type="submission" date="2018-09" db="EMBL/GenBank/DDBJ databases">
        <title>Roseomonas sp. nov., isolated from feces of Tibetan antelopes in the Qinghai-Tibet plateau, China.</title>
        <authorList>
            <person name="Tian Z."/>
        </authorList>
    </citation>
    <scope>NUCLEOTIDE SEQUENCE [LARGE SCALE GENOMIC DNA]</scope>
    <source>
        <strain evidence="3 4">Z23</strain>
        <strain evidence="2 5">Z24</strain>
    </source>
</reference>
<dbReference type="OrthoDB" id="9802640at2"/>
<feature type="domain" description="Type IV methyl-directed restriction enzyme EcoKMcrB subunit DNA-binding" evidence="1">
    <location>
        <begin position="27"/>
        <end position="194"/>
    </location>
</feature>
<sequence>MLKDAIEAILALQPAYSAANTPAMQRRGRLVRRVLPQALLAHHATLAAALGPYGEDLRIEGRDGLGSKSATPWVRFFSRARSPKARDGWYCVYLFAAAGDGLYLSLAHGSTTWGPGGFRPRPPEEMAGLRDWGRQALGVVDEPGRAPALALGGSTLGASYEQASILALRYATGAIPEDAALLADARRFASYLRRIHAAEDAAASAQPRRHLGGQGT</sequence>
<dbReference type="Gene3D" id="3.30.920.90">
    <property type="match status" value="1"/>
</dbReference>
<name>A0A3A9J8X5_9PROT</name>